<dbReference type="Ensembl" id="ENSMPUT00000002548.1">
    <property type="protein sequence ID" value="ENSMPUP00000002496.1"/>
    <property type="gene ID" value="ENSMPUG00000002525.1"/>
</dbReference>
<feature type="region of interest" description="Disordered" evidence="1">
    <location>
        <begin position="80"/>
        <end position="104"/>
    </location>
</feature>
<accession>M3XTU6</accession>
<proteinExistence type="predicted"/>
<protein>
    <submittedName>
        <fullName evidence="2">Uncharacterized protein</fullName>
    </submittedName>
</protein>
<evidence type="ECO:0000313" key="2">
    <source>
        <dbReference type="Ensembl" id="ENSMPUP00000002496.1"/>
    </source>
</evidence>
<name>M3XTU6_MUSPF</name>
<dbReference type="eggNOG" id="ENOG502S6G8">
    <property type="taxonomic scope" value="Eukaryota"/>
</dbReference>
<reference evidence="2" key="1">
    <citation type="submission" date="2024-06" db="UniProtKB">
        <authorList>
            <consortium name="Ensembl"/>
        </authorList>
    </citation>
    <scope>IDENTIFICATION</scope>
</reference>
<dbReference type="AlphaFoldDB" id="M3XTU6"/>
<organism evidence="2">
    <name type="scientific">Mustela putorius furo</name>
    <name type="common">European domestic ferret</name>
    <name type="synonym">Mustela furo</name>
    <dbReference type="NCBI Taxonomy" id="9669"/>
    <lineage>
        <taxon>Eukaryota</taxon>
        <taxon>Metazoa</taxon>
        <taxon>Chordata</taxon>
        <taxon>Craniata</taxon>
        <taxon>Vertebrata</taxon>
        <taxon>Euteleostomi</taxon>
        <taxon>Mammalia</taxon>
        <taxon>Eutheria</taxon>
        <taxon>Laurasiatheria</taxon>
        <taxon>Carnivora</taxon>
        <taxon>Caniformia</taxon>
        <taxon>Musteloidea</taxon>
        <taxon>Mustelidae</taxon>
        <taxon>Mustelinae</taxon>
        <taxon>Mustela</taxon>
    </lineage>
</organism>
<dbReference type="InParanoid" id="M3XTU6"/>
<feature type="compositionally biased region" description="Basic and acidic residues" evidence="1">
    <location>
        <begin position="87"/>
        <end position="98"/>
    </location>
</feature>
<dbReference type="EMBL" id="AEYP01029787">
    <property type="status" value="NOT_ANNOTATED_CDS"/>
    <property type="molecule type" value="Genomic_DNA"/>
</dbReference>
<feature type="region of interest" description="Disordered" evidence="1">
    <location>
        <begin position="1"/>
        <end position="24"/>
    </location>
</feature>
<evidence type="ECO:0000256" key="1">
    <source>
        <dbReference type="SAM" id="MobiDB-lite"/>
    </source>
</evidence>
<sequence>MQHSGIPAKTRQKGSTGRHTETAVPRTFQIKTFSTELKNHVMVMDFVKSNCFPSQRRAKVCIIRVYQGLKTAEQTASRYEEGLQDSSKNKYVGEHPEFRNNNLSRETNRAEDKWGNYFLKGDNKLLA</sequence>
<dbReference type="HOGENOM" id="CLU_1975597_0_0_1"/>